<dbReference type="AlphaFoldDB" id="A0A6A6MY21"/>
<keyword evidence="2" id="KW-0472">Membrane</keyword>
<evidence type="ECO:0000256" key="1">
    <source>
        <dbReference type="SAM" id="MobiDB-lite"/>
    </source>
</evidence>
<evidence type="ECO:0000313" key="3">
    <source>
        <dbReference type="EMBL" id="KAF2318842.1"/>
    </source>
</evidence>
<feature type="compositionally biased region" description="Low complexity" evidence="1">
    <location>
        <begin position="117"/>
        <end position="126"/>
    </location>
</feature>
<gene>
    <name evidence="3" type="ORF">GH714_011100</name>
</gene>
<feature type="transmembrane region" description="Helical" evidence="2">
    <location>
        <begin position="22"/>
        <end position="47"/>
    </location>
</feature>
<feature type="transmembrane region" description="Helical" evidence="2">
    <location>
        <begin position="53"/>
        <end position="73"/>
    </location>
</feature>
<evidence type="ECO:0008006" key="5">
    <source>
        <dbReference type="Google" id="ProtNLM"/>
    </source>
</evidence>
<dbReference type="GO" id="GO:0005634">
    <property type="term" value="C:nucleus"/>
    <property type="evidence" value="ECO:0007669"/>
    <property type="project" value="TreeGrafter"/>
</dbReference>
<dbReference type="PANTHER" id="PTHR31100:SF14">
    <property type="entry name" value="AT-HOOK MOTIF NUCLEAR-LOCALIZED PROTEIN 15"/>
    <property type="match status" value="1"/>
</dbReference>
<dbReference type="PANTHER" id="PTHR31100">
    <property type="entry name" value="AT-HOOK MOTIF NUCLEAR-LOCALIZED PROTEIN 15"/>
    <property type="match status" value="1"/>
</dbReference>
<evidence type="ECO:0000313" key="4">
    <source>
        <dbReference type="Proteomes" id="UP000467840"/>
    </source>
</evidence>
<keyword evidence="4" id="KW-1185">Reference proteome</keyword>
<dbReference type="EMBL" id="JAAGAX010000003">
    <property type="protein sequence ID" value="KAF2318842.1"/>
    <property type="molecule type" value="Genomic_DNA"/>
</dbReference>
<keyword evidence="2" id="KW-1133">Transmembrane helix</keyword>
<dbReference type="InterPro" id="IPR014476">
    <property type="entry name" value="AHL15-29"/>
</dbReference>
<reference evidence="3 4" key="1">
    <citation type="journal article" date="2020" name="Mol. Plant">
        <title>The Chromosome-Based Rubber Tree Genome Provides New Insights into Spurge Genome Evolution and Rubber Biosynthesis.</title>
        <authorList>
            <person name="Liu J."/>
            <person name="Shi C."/>
            <person name="Shi C.C."/>
            <person name="Li W."/>
            <person name="Zhang Q.J."/>
            <person name="Zhang Y."/>
            <person name="Li K."/>
            <person name="Lu H.F."/>
            <person name="Shi C."/>
            <person name="Zhu S.T."/>
            <person name="Xiao Z.Y."/>
            <person name="Nan H."/>
            <person name="Yue Y."/>
            <person name="Zhu X.G."/>
            <person name="Wu Y."/>
            <person name="Hong X.N."/>
            <person name="Fan G.Y."/>
            <person name="Tong Y."/>
            <person name="Zhang D."/>
            <person name="Mao C.L."/>
            <person name="Liu Y.L."/>
            <person name="Hao S.J."/>
            <person name="Liu W.Q."/>
            <person name="Lv M.Q."/>
            <person name="Zhang H.B."/>
            <person name="Liu Y."/>
            <person name="Hu-Tang G.R."/>
            <person name="Wang J.P."/>
            <person name="Wang J.H."/>
            <person name="Sun Y.H."/>
            <person name="Ni S.B."/>
            <person name="Chen W.B."/>
            <person name="Zhang X.C."/>
            <person name="Jiao Y.N."/>
            <person name="Eichler E.E."/>
            <person name="Li G.H."/>
            <person name="Liu X."/>
            <person name="Gao L.Z."/>
        </authorList>
    </citation>
    <scope>NUCLEOTIDE SEQUENCE [LARGE SCALE GENOMIC DNA]</scope>
    <source>
        <strain evidence="4">cv. GT1</strain>
        <tissue evidence="3">Leaf</tissue>
    </source>
</reference>
<dbReference type="GO" id="GO:0003700">
    <property type="term" value="F:DNA-binding transcription factor activity"/>
    <property type="evidence" value="ECO:0007669"/>
    <property type="project" value="TreeGrafter"/>
</dbReference>
<dbReference type="GO" id="GO:0003680">
    <property type="term" value="F:minor groove of adenine-thymine-rich DNA binding"/>
    <property type="evidence" value="ECO:0007669"/>
    <property type="project" value="InterPro"/>
</dbReference>
<protein>
    <recommendedName>
        <fullName evidence="5">AT-hook motif nuclear-localized protein</fullName>
    </recommendedName>
</protein>
<sequence length="173" mass="18350">MLLLGNLLHLVGNHSSRKIRDFIIIGFISSCSVTYGSNGADCVFGWWARAGGWRVGVGALVAAGPVMVIAATFSNAIFERLPPEEEEQEGSQLQEQVNSGTNNNSNTAVGGGGGSGNNNNSGSQSSQHMGEHGSMPVYNLPPNLLPNGQMPQEGKKHIQELKLVLANPNLWPE</sequence>
<accession>A0A6A6MY21</accession>
<name>A0A6A6MY21_HEVBR</name>
<keyword evidence="2" id="KW-0812">Transmembrane</keyword>
<comment type="caution">
    <text evidence="3">The sequence shown here is derived from an EMBL/GenBank/DDBJ whole genome shotgun (WGS) entry which is preliminary data.</text>
</comment>
<feature type="compositionally biased region" description="Low complexity" evidence="1">
    <location>
        <begin position="90"/>
        <end position="108"/>
    </location>
</feature>
<feature type="region of interest" description="Disordered" evidence="1">
    <location>
        <begin position="83"/>
        <end position="155"/>
    </location>
</feature>
<organism evidence="3 4">
    <name type="scientific">Hevea brasiliensis</name>
    <name type="common">Para rubber tree</name>
    <name type="synonym">Siphonia brasiliensis</name>
    <dbReference type="NCBI Taxonomy" id="3981"/>
    <lineage>
        <taxon>Eukaryota</taxon>
        <taxon>Viridiplantae</taxon>
        <taxon>Streptophyta</taxon>
        <taxon>Embryophyta</taxon>
        <taxon>Tracheophyta</taxon>
        <taxon>Spermatophyta</taxon>
        <taxon>Magnoliopsida</taxon>
        <taxon>eudicotyledons</taxon>
        <taxon>Gunneridae</taxon>
        <taxon>Pentapetalae</taxon>
        <taxon>rosids</taxon>
        <taxon>fabids</taxon>
        <taxon>Malpighiales</taxon>
        <taxon>Euphorbiaceae</taxon>
        <taxon>Crotonoideae</taxon>
        <taxon>Micrandreae</taxon>
        <taxon>Hevea</taxon>
    </lineage>
</organism>
<dbReference type="Proteomes" id="UP000467840">
    <property type="component" value="Chromosome 10"/>
</dbReference>
<evidence type="ECO:0000256" key="2">
    <source>
        <dbReference type="SAM" id="Phobius"/>
    </source>
</evidence>
<proteinExistence type="predicted"/>